<gene>
    <name evidence="1" type="ORF">L207DRAFT_535431</name>
</gene>
<evidence type="ECO:0000313" key="2">
    <source>
        <dbReference type="Proteomes" id="UP000235786"/>
    </source>
</evidence>
<evidence type="ECO:0000313" key="1">
    <source>
        <dbReference type="EMBL" id="PMD33404.1"/>
    </source>
</evidence>
<protein>
    <submittedName>
        <fullName evidence="1">Uncharacterized protein</fullName>
    </submittedName>
</protein>
<accession>A0A2J6R4F9</accession>
<sequence length="345" mass="38931">MWTRIFVILPFNVSLPFTWLRKRFSQRVPNRSREEKGSPLAPGTLSKAISNQYTYFNDHESQTNSQKARGWHSFSLNKPLFLESCAATNMTDKTANFLFVDESNVSEGYKVGHRSDISAHVRKQNAKRFNEQHKMGPKQKALQGKRTLVASWNSCPQACGSMPQEAELIPSDALLESANFDAGNAFDLHTQIVQDDINSCDQTYSCRSGRGCLPASRALRPEPKGNLVPIRTSRKHPKSISPFEPLGAGSIDPFMSYPFGKVDRALHELMEFSSVHRDSMLSSQSFLNSSRALSYKLVVIQKLREYISKGHKTCRDEVILTVLALADHEVVKVTEEELRKFSFLD</sequence>
<dbReference type="EMBL" id="KZ613956">
    <property type="protein sequence ID" value="PMD33404.1"/>
    <property type="molecule type" value="Genomic_DNA"/>
</dbReference>
<dbReference type="Proteomes" id="UP000235786">
    <property type="component" value="Unassembled WGS sequence"/>
</dbReference>
<keyword evidence="2" id="KW-1185">Reference proteome</keyword>
<proteinExistence type="predicted"/>
<organism evidence="1 2">
    <name type="scientific">Hyaloscypha variabilis (strain UAMH 11265 / GT02V1 / F)</name>
    <name type="common">Meliniomyces variabilis</name>
    <dbReference type="NCBI Taxonomy" id="1149755"/>
    <lineage>
        <taxon>Eukaryota</taxon>
        <taxon>Fungi</taxon>
        <taxon>Dikarya</taxon>
        <taxon>Ascomycota</taxon>
        <taxon>Pezizomycotina</taxon>
        <taxon>Leotiomycetes</taxon>
        <taxon>Helotiales</taxon>
        <taxon>Hyaloscyphaceae</taxon>
        <taxon>Hyaloscypha</taxon>
        <taxon>Hyaloscypha variabilis</taxon>
    </lineage>
</organism>
<reference evidence="1 2" key="1">
    <citation type="submission" date="2016-04" db="EMBL/GenBank/DDBJ databases">
        <title>A degradative enzymes factory behind the ericoid mycorrhizal symbiosis.</title>
        <authorList>
            <consortium name="DOE Joint Genome Institute"/>
            <person name="Martino E."/>
            <person name="Morin E."/>
            <person name="Grelet G."/>
            <person name="Kuo A."/>
            <person name="Kohler A."/>
            <person name="Daghino S."/>
            <person name="Barry K."/>
            <person name="Choi C."/>
            <person name="Cichocki N."/>
            <person name="Clum A."/>
            <person name="Copeland A."/>
            <person name="Hainaut M."/>
            <person name="Haridas S."/>
            <person name="Labutti K."/>
            <person name="Lindquist E."/>
            <person name="Lipzen A."/>
            <person name="Khouja H.-R."/>
            <person name="Murat C."/>
            <person name="Ohm R."/>
            <person name="Olson A."/>
            <person name="Spatafora J."/>
            <person name="Veneault-Fourrey C."/>
            <person name="Henrissat B."/>
            <person name="Grigoriev I."/>
            <person name="Martin F."/>
            <person name="Perotto S."/>
        </authorList>
    </citation>
    <scope>NUCLEOTIDE SEQUENCE [LARGE SCALE GENOMIC DNA]</scope>
    <source>
        <strain evidence="1 2">F</strain>
    </source>
</reference>
<dbReference type="AlphaFoldDB" id="A0A2J6R4F9"/>
<name>A0A2J6R4F9_HYAVF</name>